<dbReference type="EMBL" id="JAWCUA010000010">
    <property type="protein sequence ID" value="MDU0114281.1"/>
    <property type="molecule type" value="Genomic_DNA"/>
</dbReference>
<evidence type="ECO:0000256" key="4">
    <source>
        <dbReference type="ARBA" id="ARBA00023002"/>
    </source>
</evidence>
<evidence type="ECO:0000259" key="8">
    <source>
        <dbReference type="Pfam" id="PF04116"/>
    </source>
</evidence>
<name>A0ABU3R3N2_9GAMM</name>
<evidence type="ECO:0000256" key="2">
    <source>
        <dbReference type="ARBA" id="ARBA00022692"/>
    </source>
</evidence>
<comment type="caution">
    <text evidence="9">The sequence shown here is derived from an EMBL/GenBank/DDBJ whole genome shotgun (WGS) entry which is preliminary data.</text>
</comment>
<organism evidence="9 10">
    <name type="scientific">Psychrosphaera aquimarina</name>
    <dbReference type="NCBI Taxonomy" id="2044854"/>
    <lineage>
        <taxon>Bacteria</taxon>
        <taxon>Pseudomonadati</taxon>
        <taxon>Pseudomonadota</taxon>
        <taxon>Gammaproteobacteria</taxon>
        <taxon>Alteromonadales</taxon>
        <taxon>Pseudoalteromonadaceae</taxon>
        <taxon>Psychrosphaera</taxon>
    </lineage>
</organism>
<keyword evidence="3 7" id="KW-1133">Transmembrane helix</keyword>
<comment type="subcellular location">
    <subcellularLocation>
        <location evidence="1">Endomembrane system</location>
        <topology evidence="1">Multi-pass membrane protein</topology>
    </subcellularLocation>
</comment>
<feature type="domain" description="Fatty acid hydroxylase" evidence="8">
    <location>
        <begin position="80"/>
        <end position="213"/>
    </location>
</feature>
<keyword evidence="10" id="KW-1185">Reference proteome</keyword>
<evidence type="ECO:0000256" key="1">
    <source>
        <dbReference type="ARBA" id="ARBA00004127"/>
    </source>
</evidence>
<evidence type="ECO:0000256" key="3">
    <source>
        <dbReference type="ARBA" id="ARBA00022989"/>
    </source>
</evidence>
<evidence type="ECO:0000313" key="9">
    <source>
        <dbReference type="EMBL" id="MDU0114281.1"/>
    </source>
</evidence>
<dbReference type="Proteomes" id="UP001257914">
    <property type="component" value="Unassembled WGS sequence"/>
</dbReference>
<feature type="transmembrane region" description="Helical" evidence="7">
    <location>
        <begin position="325"/>
        <end position="342"/>
    </location>
</feature>
<keyword evidence="6 7" id="KW-0472">Membrane</keyword>
<reference evidence="9 10" key="1">
    <citation type="submission" date="2023-10" db="EMBL/GenBank/DDBJ databases">
        <title>Psychrosphaera aquimaarina strain SW33 isolated from seawater.</title>
        <authorList>
            <person name="Bayburt H."/>
            <person name="Kim J.M."/>
            <person name="Choi B.J."/>
            <person name="Jeon C.O."/>
        </authorList>
    </citation>
    <scope>NUCLEOTIDE SEQUENCE [LARGE SCALE GENOMIC DNA]</scope>
    <source>
        <strain evidence="9 10">KCTC 52743</strain>
    </source>
</reference>
<evidence type="ECO:0000313" key="10">
    <source>
        <dbReference type="Proteomes" id="UP001257914"/>
    </source>
</evidence>
<evidence type="ECO:0000256" key="6">
    <source>
        <dbReference type="ARBA" id="ARBA00023136"/>
    </source>
</evidence>
<dbReference type="GO" id="GO:0016491">
    <property type="term" value="F:oxidoreductase activity"/>
    <property type="evidence" value="ECO:0007669"/>
    <property type="project" value="UniProtKB-KW"/>
</dbReference>
<protein>
    <submittedName>
        <fullName evidence="9">Sterol desaturase family protein</fullName>
        <ecNumber evidence="9">1.-.-.-</ecNumber>
    </submittedName>
</protein>
<feature type="transmembrane region" description="Helical" evidence="7">
    <location>
        <begin position="6"/>
        <end position="23"/>
    </location>
</feature>
<feature type="transmembrane region" description="Helical" evidence="7">
    <location>
        <begin position="133"/>
        <end position="162"/>
    </location>
</feature>
<dbReference type="EC" id="1.-.-.-" evidence="9"/>
<keyword evidence="5" id="KW-0443">Lipid metabolism</keyword>
<accession>A0ABU3R3N2</accession>
<dbReference type="RefSeq" id="WP_315947902.1">
    <property type="nucleotide sequence ID" value="NZ_JAWCUA010000010.1"/>
</dbReference>
<dbReference type="InterPro" id="IPR051689">
    <property type="entry name" value="Sterol_desaturase/TMEM195"/>
</dbReference>
<dbReference type="Pfam" id="PF04116">
    <property type="entry name" value="FA_hydroxylase"/>
    <property type="match status" value="1"/>
</dbReference>
<feature type="transmembrane region" description="Helical" evidence="7">
    <location>
        <begin position="78"/>
        <end position="94"/>
    </location>
</feature>
<evidence type="ECO:0000256" key="5">
    <source>
        <dbReference type="ARBA" id="ARBA00023098"/>
    </source>
</evidence>
<dbReference type="PANTHER" id="PTHR21624">
    <property type="entry name" value="STEROL DESATURASE-RELATED PROTEIN"/>
    <property type="match status" value="1"/>
</dbReference>
<dbReference type="PANTHER" id="PTHR21624:SF1">
    <property type="entry name" value="ALKYLGLYCEROL MONOOXYGENASE"/>
    <property type="match status" value="1"/>
</dbReference>
<gene>
    <name evidence="9" type="ORF">RT723_15035</name>
</gene>
<keyword evidence="4 9" id="KW-0560">Oxidoreductase</keyword>
<proteinExistence type="predicted"/>
<keyword evidence="2 7" id="KW-0812">Transmembrane</keyword>
<dbReference type="InterPro" id="IPR006694">
    <property type="entry name" value="Fatty_acid_hydroxylase"/>
</dbReference>
<evidence type="ECO:0000256" key="7">
    <source>
        <dbReference type="SAM" id="Phobius"/>
    </source>
</evidence>
<sequence length="343" mass="40323">MNLIVLAIPLFLILILIELVIDWRKQSKTYQFNDAINSINLGMMSQVIGLIKKTLQFSIYAIVFQSFAAFQFDINSPYMWIFAFIAYDFCYYWSHRMGHEMNIFWASHVVHHQSEEYNLTTALRQTSGSFLNFIFYLPLAFIGLDPLVIVAVGSLNLIYQFWVHTKHVDKMPNWYEFMFVTPSNHRVHHAQNPVYLDKNYGGVFILWDRLFNTYHPELKEEPVIFGITKPLASWNPLWANAEFYWNLILDAVRTKSWKDKVSIWFKPTGWRPADMNEKHPYPTFDPYKQIKFDVALTLTQKYYILFQHISAIAIVVYLLLSATSMTMQTIIVISAAFLFFLLA</sequence>